<dbReference type="RefSeq" id="WP_308718384.1">
    <property type="nucleotide sequence ID" value="NZ_JAVHUY010000072.1"/>
</dbReference>
<reference evidence="4 5" key="1">
    <citation type="submission" date="2023-08" db="EMBL/GenBank/DDBJ databases">
        <title>Phytohabitans sansha sp. nov., isolated from marine sediment.</title>
        <authorList>
            <person name="Zhao Y."/>
            <person name="Yi K."/>
        </authorList>
    </citation>
    <scope>NUCLEOTIDE SEQUENCE [LARGE SCALE GENOMIC DNA]</scope>
    <source>
        <strain evidence="4 5">ZYX-F-186</strain>
    </source>
</reference>
<evidence type="ECO:0000313" key="5">
    <source>
        <dbReference type="Proteomes" id="UP001230908"/>
    </source>
</evidence>
<dbReference type="PANTHER" id="PTHR30461:SF23">
    <property type="entry name" value="DNA RECOMBINASE-RELATED"/>
    <property type="match status" value="1"/>
</dbReference>
<evidence type="ECO:0000313" key="4">
    <source>
        <dbReference type="EMBL" id="MDQ7911159.1"/>
    </source>
</evidence>
<organism evidence="4 5">
    <name type="scientific">Phytohabitans maris</name>
    <dbReference type="NCBI Taxonomy" id="3071409"/>
    <lineage>
        <taxon>Bacteria</taxon>
        <taxon>Bacillati</taxon>
        <taxon>Actinomycetota</taxon>
        <taxon>Actinomycetes</taxon>
        <taxon>Micromonosporales</taxon>
        <taxon>Micromonosporaceae</taxon>
    </lineage>
</organism>
<feature type="region of interest" description="Disordered" evidence="2">
    <location>
        <begin position="615"/>
        <end position="653"/>
    </location>
</feature>
<comment type="caution">
    <text evidence="4">The sequence shown here is derived from an EMBL/GenBank/DDBJ whole genome shotgun (WGS) entry which is preliminary data.</text>
</comment>
<feature type="compositionally biased region" description="Low complexity" evidence="2">
    <location>
        <begin position="10"/>
        <end position="19"/>
    </location>
</feature>
<dbReference type="Pfam" id="PF00239">
    <property type="entry name" value="Resolvase"/>
    <property type="match status" value="1"/>
</dbReference>
<feature type="compositionally biased region" description="Polar residues" evidence="2">
    <location>
        <begin position="373"/>
        <end position="383"/>
    </location>
</feature>
<keyword evidence="5" id="KW-1185">Reference proteome</keyword>
<feature type="domain" description="Recombinase" evidence="3">
    <location>
        <begin position="218"/>
        <end position="373"/>
    </location>
</feature>
<dbReference type="Gene3D" id="3.40.50.1390">
    <property type="entry name" value="Resolvase, N-terminal catalytic domain"/>
    <property type="match status" value="1"/>
</dbReference>
<protein>
    <submittedName>
        <fullName evidence="4">Recombinase family protein</fullName>
    </submittedName>
</protein>
<dbReference type="InterPro" id="IPR006119">
    <property type="entry name" value="Resolv_N"/>
</dbReference>
<evidence type="ECO:0000256" key="1">
    <source>
        <dbReference type="SAM" id="Coils"/>
    </source>
</evidence>
<dbReference type="PANTHER" id="PTHR30461">
    <property type="entry name" value="DNA-INVERTASE FROM LAMBDOID PROPHAGE"/>
    <property type="match status" value="1"/>
</dbReference>
<evidence type="ECO:0000256" key="2">
    <source>
        <dbReference type="SAM" id="MobiDB-lite"/>
    </source>
</evidence>
<dbReference type="Pfam" id="PF13408">
    <property type="entry name" value="Zn_ribbon_recom"/>
    <property type="match status" value="1"/>
</dbReference>
<feature type="region of interest" description="Disordered" evidence="2">
    <location>
        <begin position="363"/>
        <end position="383"/>
    </location>
</feature>
<evidence type="ECO:0000259" key="3">
    <source>
        <dbReference type="PROSITE" id="PS51737"/>
    </source>
</evidence>
<feature type="coiled-coil region" evidence="1">
    <location>
        <begin position="476"/>
        <end position="542"/>
    </location>
</feature>
<dbReference type="InterPro" id="IPR036162">
    <property type="entry name" value="Resolvase-like_N_sf"/>
</dbReference>
<dbReference type="InterPro" id="IPR050639">
    <property type="entry name" value="SSR_resolvase"/>
</dbReference>
<accession>A0ABU0ZVU8</accession>
<sequence length="653" mass="72504">MAAHQPATPPAGGLTAAGTVGPGGAGPASPWTAISKLSGLDTVAVAGLLRVSQEQLQDVRGSLIRQVDNITRALPAGWHVAAWFIDIESGRLEFDERGHGTGHLNIVLPVERDGGLPELLEEAKQRTCRFSAVVAENAERLARYTYYGTKVEHELGKHGIELFAADEGIQLDGKKAAKVLMRRMKQAIGEFHAINVMEQAWEGTKVHTQEGYNIGRVPYGYTAIKEPHPAPARRSRGLTRTRLAVDPVRGPVITQIFHWRVIDRYTYRQIAKQLNADPNLYPPPDPRYHGKPVGVGQWTITNVRVMLQNPKYTGHMVWNRTTSRVGVTVRRKKTHRPNPVEQWVWSQQPTHPPLITLNMYRQAQKMSSDHQGSRTTGSANSHPATQHTYLYRGLLRCGYCGWRMHGTHANGLIYYKCRGPRNSAGKPRNPEHPATLCIREDALTPAIANLIATRIFGPERQTHLHHQHVDLPRERAEQHARAIDTARRTVENLTNRQHNLMTELEQTPAEDHPYRAGIRARYRELDQQRTQAEANLAELVATQPVIDEGTPELLAAMPYASANLAAVPAAIQRRLFDALKLTVRIDSPRRAHVHITLTTDTPHTAAEVVADIEPDAAHNPDTTPPPPSGGTMPNDHEITATKHGNALPSRIPP</sequence>
<dbReference type="Pfam" id="PF07508">
    <property type="entry name" value="Recombinase"/>
    <property type="match status" value="1"/>
</dbReference>
<dbReference type="InterPro" id="IPR025827">
    <property type="entry name" value="Zn_ribbon_recom_dom"/>
</dbReference>
<name>A0ABU0ZVU8_9ACTN</name>
<dbReference type="PROSITE" id="PS51737">
    <property type="entry name" value="RECOMBINASE_DNA_BIND"/>
    <property type="match status" value="1"/>
</dbReference>
<dbReference type="Proteomes" id="UP001230908">
    <property type="component" value="Unassembled WGS sequence"/>
</dbReference>
<dbReference type="CDD" id="cd00338">
    <property type="entry name" value="Ser_Recombinase"/>
    <property type="match status" value="1"/>
</dbReference>
<dbReference type="InterPro" id="IPR038109">
    <property type="entry name" value="DNA_bind_recomb_sf"/>
</dbReference>
<dbReference type="SMART" id="SM00857">
    <property type="entry name" value="Resolvase"/>
    <property type="match status" value="1"/>
</dbReference>
<keyword evidence="1" id="KW-0175">Coiled coil</keyword>
<gene>
    <name evidence="4" type="ORF">RB614_42385</name>
</gene>
<dbReference type="EMBL" id="JAVHUY010000072">
    <property type="protein sequence ID" value="MDQ7911159.1"/>
    <property type="molecule type" value="Genomic_DNA"/>
</dbReference>
<dbReference type="Gene3D" id="3.90.1750.20">
    <property type="entry name" value="Putative Large Serine Recombinase, Chain B, Domain 2"/>
    <property type="match status" value="1"/>
</dbReference>
<dbReference type="SUPFAM" id="SSF53041">
    <property type="entry name" value="Resolvase-like"/>
    <property type="match status" value="1"/>
</dbReference>
<feature type="region of interest" description="Disordered" evidence="2">
    <location>
        <begin position="1"/>
        <end position="27"/>
    </location>
</feature>
<proteinExistence type="predicted"/>
<dbReference type="InterPro" id="IPR011109">
    <property type="entry name" value="DNA_bind_recombinase_dom"/>
</dbReference>